<dbReference type="Proteomes" id="UP000663881">
    <property type="component" value="Unassembled WGS sequence"/>
</dbReference>
<evidence type="ECO:0000313" key="2">
    <source>
        <dbReference type="EMBL" id="CAF4375649.1"/>
    </source>
</evidence>
<comment type="caution">
    <text evidence="2">The sequence shown here is derived from an EMBL/GenBank/DDBJ whole genome shotgun (WGS) entry which is preliminary data.</text>
</comment>
<dbReference type="AlphaFoldDB" id="A0A820MQI1"/>
<name>A0A820MQI1_9BILA</name>
<feature type="compositionally biased region" description="Basic and acidic residues" evidence="1">
    <location>
        <begin position="11"/>
        <end position="33"/>
    </location>
</feature>
<gene>
    <name evidence="2" type="ORF">OKA104_LOCUS50075</name>
</gene>
<dbReference type="EMBL" id="CAJOAY010024539">
    <property type="protein sequence ID" value="CAF4375649.1"/>
    <property type="molecule type" value="Genomic_DNA"/>
</dbReference>
<organism evidence="2 3">
    <name type="scientific">Adineta steineri</name>
    <dbReference type="NCBI Taxonomy" id="433720"/>
    <lineage>
        <taxon>Eukaryota</taxon>
        <taxon>Metazoa</taxon>
        <taxon>Spiralia</taxon>
        <taxon>Gnathifera</taxon>
        <taxon>Rotifera</taxon>
        <taxon>Eurotatoria</taxon>
        <taxon>Bdelloidea</taxon>
        <taxon>Adinetida</taxon>
        <taxon>Adinetidae</taxon>
        <taxon>Adineta</taxon>
    </lineage>
</organism>
<accession>A0A820MQI1</accession>
<feature type="region of interest" description="Disordered" evidence="1">
    <location>
        <begin position="1"/>
        <end position="41"/>
    </location>
</feature>
<feature type="compositionally biased region" description="Basic residues" evidence="1">
    <location>
        <begin position="1"/>
        <end position="10"/>
    </location>
</feature>
<sequence>MPFLKWRKSKRSDAQSKSKVIDHETANGKDHHLQQANRTDQQADIIPSTEVILIYLTKVCHLQQVVAILNTLTENEAQVNLKISSNFSNSKFSLCEQNN</sequence>
<evidence type="ECO:0000256" key="1">
    <source>
        <dbReference type="SAM" id="MobiDB-lite"/>
    </source>
</evidence>
<evidence type="ECO:0000313" key="3">
    <source>
        <dbReference type="Proteomes" id="UP000663881"/>
    </source>
</evidence>
<reference evidence="2" key="1">
    <citation type="submission" date="2021-02" db="EMBL/GenBank/DDBJ databases">
        <authorList>
            <person name="Nowell W R."/>
        </authorList>
    </citation>
    <scope>NUCLEOTIDE SEQUENCE</scope>
</reference>
<protein>
    <submittedName>
        <fullName evidence="2">Uncharacterized protein</fullName>
    </submittedName>
</protein>
<proteinExistence type="predicted"/>